<dbReference type="Proteomes" id="UP000077266">
    <property type="component" value="Unassembled WGS sequence"/>
</dbReference>
<dbReference type="EMBL" id="KV426069">
    <property type="protein sequence ID" value="KZV89582.1"/>
    <property type="molecule type" value="Genomic_DNA"/>
</dbReference>
<evidence type="ECO:0000313" key="2">
    <source>
        <dbReference type="Proteomes" id="UP000077266"/>
    </source>
</evidence>
<reference evidence="1 2" key="1">
    <citation type="journal article" date="2016" name="Mol. Biol. Evol.">
        <title>Comparative Genomics of Early-Diverging Mushroom-Forming Fungi Provides Insights into the Origins of Lignocellulose Decay Capabilities.</title>
        <authorList>
            <person name="Nagy L.G."/>
            <person name="Riley R."/>
            <person name="Tritt A."/>
            <person name="Adam C."/>
            <person name="Daum C."/>
            <person name="Floudas D."/>
            <person name="Sun H."/>
            <person name="Yadav J.S."/>
            <person name="Pangilinan J."/>
            <person name="Larsson K.H."/>
            <person name="Matsuura K."/>
            <person name="Barry K."/>
            <person name="Labutti K."/>
            <person name="Kuo R."/>
            <person name="Ohm R.A."/>
            <person name="Bhattacharya S.S."/>
            <person name="Shirouzu T."/>
            <person name="Yoshinaga Y."/>
            <person name="Martin F.M."/>
            <person name="Grigoriev I.V."/>
            <person name="Hibbett D.S."/>
        </authorList>
    </citation>
    <scope>NUCLEOTIDE SEQUENCE [LARGE SCALE GENOMIC DNA]</scope>
    <source>
        <strain evidence="1 2">HHB12029</strain>
    </source>
</reference>
<dbReference type="AlphaFoldDB" id="A0A165FV97"/>
<organism evidence="1 2">
    <name type="scientific">Exidia glandulosa HHB12029</name>
    <dbReference type="NCBI Taxonomy" id="1314781"/>
    <lineage>
        <taxon>Eukaryota</taxon>
        <taxon>Fungi</taxon>
        <taxon>Dikarya</taxon>
        <taxon>Basidiomycota</taxon>
        <taxon>Agaricomycotina</taxon>
        <taxon>Agaricomycetes</taxon>
        <taxon>Auriculariales</taxon>
        <taxon>Exidiaceae</taxon>
        <taxon>Exidia</taxon>
    </lineage>
</organism>
<keyword evidence="2" id="KW-1185">Reference proteome</keyword>
<name>A0A165FV97_EXIGL</name>
<proteinExistence type="predicted"/>
<gene>
    <name evidence="1" type="ORF">EXIGLDRAFT_141322</name>
</gene>
<sequence length="160" mass="17808">MTTAQATCGPERRSGAVPAVTERAREYCTGISIRHCGDPCRALQWLSSSALMRLTDAHNRHYSYYALATLCTDVVEGPNNIVGPHFVSRQSVTRRLANTYNSMRTRANSTIAGSLVRANSRFPRLAALRFELRSPRLSTRSSLERHVPANLFPVLGCRIF</sequence>
<accession>A0A165FV97</accession>
<evidence type="ECO:0000313" key="1">
    <source>
        <dbReference type="EMBL" id="KZV89582.1"/>
    </source>
</evidence>
<protein>
    <submittedName>
        <fullName evidence="1">Uncharacterized protein</fullName>
    </submittedName>
</protein>
<dbReference type="InParanoid" id="A0A165FV97"/>